<protein>
    <submittedName>
        <fullName evidence="2">Uncharacterized protein</fullName>
    </submittedName>
</protein>
<name>A0A5C7I3Z9_9ROSI</name>
<accession>A0A5C7I3Z9</accession>
<keyword evidence="3" id="KW-1185">Reference proteome</keyword>
<evidence type="ECO:0000313" key="3">
    <source>
        <dbReference type="Proteomes" id="UP000323000"/>
    </source>
</evidence>
<comment type="caution">
    <text evidence="2">The sequence shown here is derived from an EMBL/GenBank/DDBJ whole genome shotgun (WGS) entry which is preliminary data.</text>
</comment>
<feature type="region of interest" description="Disordered" evidence="1">
    <location>
        <begin position="1"/>
        <end position="25"/>
    </location>
</feature>
<dbReference type="Proteomes" id="UP000323000">
    <property type="component" value="Chromosome 4"/>
</dbReference>
<organism evidence="2 3">
    <name type="scientific">Acer yangbiense</name>
    <dbReference type="NCBI Taxonomy" id="1000413"/>
    <lineage>
        <taxon>Eukaryota</taxon>
        <taxon>Viridiplantae</taxon>
        <taxon>Streptophyta</taxon>
        <taxon>Embryophyta</taxon>
        <taxon>Tracheophyta</taxon>
        <taxon>Spermatophyta</taxon>
        <taxon>Magnoliopsida</taxon>
        <taxon>eudicotyledons</taxon>
        <taxon>Gunneridae</taxon>
        <taxon>Pentapetalae</taxon>
        <taxon>rosids</taxon>
        <taxon>malvids</taxon>
        <taxon>Sapindales</taxon>
        <taxon>Sapindaceae</taxon>
        <taxon>Hippocastanoideae</taxon>
        <taxon>Acereae</taxon>
        <taxon>Acer</taxon>
    </lineage>
</organism>
<evidence type="ECO:0000256" key="1">
    <source>
        <dbReference type="SAM" id="MobiDB-lite"/>
    </source>
</evidence>
<evidence type="ECO:0000313" key="2">
    <source>
        <dbReference type="EMBL" id="TXG63296.1"/>
    </source>
</evidence>
<dbReference type="EMBL" id="VAHF01000004">
    <property type="protein sequence ID" value="TXG63296.1"/>
    <property type="molecule type" value="Genomic_DNA"/>
</dbReference>
<feature type="compositionally biased region" description="Low complexity" evidence="1">
    <location>
        <begin position="1"/>
        <end position="22"/>
    </location>
</feature>
<dbReference type="AlphaFoldDB" id="A0A5C7I3Z9"/>
<reference evidence="3" key="1">
    <citation type="journal article" date="2019" name="Gigascience">
        <title>De novo genome assembly of the endangered Acer yangbiense, a plant species with extremely small populations endemic to Yunnan Province, China.</title>
        <authorList>
            <person name="Yang J."/>
            <person name="Wariss H.M."/>
            <person name="Tao L."/>
            <person name="Zhang R."/>
            <person name="Yun Q."/>
            <person name="Hollingsworth P."/>
            <person name="Dao Z."/>
            <person name="Luo G."/>
            <person name="Guo H."/>
            <person name="Ma Y."/>
            <person name="Sun W."/>
        </authorList>
    </citation>
    <scope>NUCLEOTIDE SEQUENCE [LARGE SCALE GENOMIC DNA]</scope>
    <source>
        <strain evidence="3">cv. Malutang</strain>
    </source>
</reference>
<sequence>MCTTTTAPASSVSAPRVESARSWSPTITPQPGTVLEEVTLVKDADLAAVKAVIAEKAIFILLRTCLANSRTSRINTCLLAFPNPHGMNYPKQLECPLQLLIKRHFTTSFQSSWEVK</sequence>
<proteinExistence type="predicted"/>
<gene>
    <name evidence="2" type="ORF">EZV62_010290</name>
</gene>